<dbReference type="STRING" id="1169540.A0A0G4GYE2"/>
<dbReference type="FunFam" id="1.10.150.910:FF:000002">
    <property type="entry name" value="Splicing factor 3B subunit 3"/>
    <property type="match status" value="1"/>
</dbReference>
<dbReference type="AlphaFoldDB" id="A0A0G4GYE2"/>
<dbReference type="InParanoid" id="A0A0G4GYE2"/>
<dbReference type="Gene3D" id="1.10.150.910">
    <property type="match status" value="1"/>
</dbReference>
<keyword evidence="2" id="KW-0539">Nucleus</keyword>
<feature type="domain" description="RSE1/DDB1/CPSF1 C-terminal" evidence="4">
    <location>
        <begin position="350"/>
        <end position="551"/>
    </location>
</feature>
<reference evidence="5 6" key="1">
    <citation type="submission" date="2014-11" db="EMBL/GenBank/DDBJ databases">
        <authorList>
            <person name="Zhu J."/>
            <person name="Qi W."/>
            <person name="Song R."/>
        </authorList>
    </citation>
    <scope>NUCLEOTIDE SEQUENCE [LARGE SCALE GENOMIC DNA]</scope>
</reference>
<dbReference type="EMBL" id="CDMY01000871">
    <property type="protein sequence ID" value="CEM36001.1"/>
    <property type="molecule type" value="Genomic_DNA"/>
</dbReference>
<comment type="similarity">
    <text evidence="3">Belongs to the RSE1 family.</text>
</comment>
<evidence type="ECO:0000256" key="1">
    <source>
        <dbReference type="ARBA" id="ARBA00004123"/>
    </source>
</evidence>
<dbReference type="GO" id="GO:0005634">
    <property type="term" value="C:nucleus"/>
    <property type="evidence" value="ECO:0007669"/>
    <property type="project" value="UniProtKB-SubCell"/>
</dbReference>
<dbReference type="OrthoDB" id="436637at2759"/>
<evidence type="ECO:0000259" key="4">
    <source>
        <dbReference type="Pfam" id="PF03178"/>
    </source>
</evidence>
<evidence type="ECO:0000256" key="3">
    <source>
        <dbReference type="ARBA" id="ARBA00038266"/>
    </source>
</evidence>
<gene>
    <name evidence="5" type="ORF">Vbra_23133</name>
</gene>
<keyword evidence="6" id="KW-1185">Reference proteome</keyword>
<dbReference type="InterPro" id="IPR004871">
    <property type="entry name" value="RSE1/DDB1/CPSF1_C"/>
</dbReference>
<dbReference type="Proteomes" id="UP000041254">
    <property type="component" value="Unassembled WGS sequence"/>
</dbReference>
<dbReference type="GO" id="GO:0003676">
    <property type="term" value="F:nucleic acid binding"/>
    <property type="evidence" value="ECO:0007669"/>
    <property type="project" value="InterPro"/>
</dbReference>
<dbReference type="VEuPathDB" id="CryptoDB:Vbra_23133"/>
<evidence type="ECO:0000313" key="5">
    <source>
        <dbReference type="EMBL" id="CEM36001.1"/>
    </source>
</evidence>
<name>A0A0G4GYE2_VITBC</name>
<protein>
    <recommendedName>
        <fullName evidence="4">RSE1/DDB1/CPSF1 C-terminal domain-containing protein</fullName>
    </recommendedName>
</protein>
<accession>A0A0G4GYE2</accession>
<feature type="domain" description="RSE1/DDB1/CPSF1 C-terminal" evidence="4">
    <location>
        <begin position="270"/>
        <end position="346"/>
    </location>
</feature>
<dbReference type="InterPro" id="IPR015943">
    <property type="entry name" value="WD40/YVTN_repeat-like_dom_sf"/>
</dbReference>
<sequence>MVHQVDQLRDALVARGCHRSVRSMPIHLGCHLALDNIRYVEHLADLSMAVTNPEALWGQPQIVSEGGEIDAGVRSIRCHHSSRAALAAKYVREYACAAVLVRLSFSDPGRDVGSHDKWPGVFPAAESLVISADEADNNHNDSDRDDLRVQEAVSIVASAESRDDITGTAGGTTLKVKGDTAYVTGSCHKCAYHVGETVMSLQQCRLSSATKEVIVYATIMGFIGALTPLVTREDPGKPEIKTEDVVRKEEEDLPETQVGMFRAGEGKWGSCIRVIDPVQNTVCCKLDLDVDEAALSCAVVQFEEAVAPCLVVGIVYGMTIRPRKVPRAAIKVYSYNEQYQLELVHTNLPMGISWIKVVGDRIFLGDMQDSVHVLKYRGADNSLYVLCDDVVPRYLTCGEVVDYRTVVMGDKFDSFYVARVPEEASEDELQDITGTAGGTTLKVKGDTAYVTGSCHKFETQCAYHVGETVMSLQRCRLSSATKEVIVYATIMGSIGALTPLVTREDVDFFQHLELHLRQEKPPLCGRDHIMFRSYYTPVKNVVDGDLCEQYLSLPPAKQEEIAAELDKVPADIIKKLEDLRNQIL</sequence>
<dbReference type="PhylomeDB" id="A0A0G4GYE2"/>
<dbReference type="InterPro" id="IPR050358">
    <property type="entry name" value="RSE1/DDB1/CFT1"/>
</dbReference>
<organism evidence="5 6">
    <name type="scientific">Vitrella brassicaformis (strain CCMP3155)</name>
    <dbReference type="NCBI Taxonomy" id="1169540"/>
    <lineage>
        <taxon>Eukaryota</taxon>
        <taxon>Sar</taxon>
        <taxon>Alveolata</taxon>
        <taxon>Colpodellida</taxon>
        <taxon>Vitrellaceae</taxon>
        <taxon>Vitrella</taxon>
    </lineage>
</organism>
<dbReference type="PANTHER" id="PTHR10644">
    <property type="entry name" value="DNA REPAIR/RNA PROCESSING CPSF FAMILY"/>
    <property type="match status" value="1"/>
</dbReference>
<evidence type="ECO:0000313" key="6">
    <source>
        <dbReference type="Proteomes" id="UP000041254"/>
    </source>
</evidence>
<comment type="subcellular location">
    <subcellularLocation>
        <location evidence="1">Nucleus</location>
    </subcellularLocation>
</comment>
<dbReference type="Gene3D" id="2.130.10.10">
    <property type="entry name" value="YVTN repeat-like/Quinoprotein amine dehydrogenase"/>
    <property type="match status" value="2"/>
</dbReference>
<proteinExistence type="inferred from homology"/>
<evidence type="ECO:0000256" key="2">
    <source>
        <dbReference type="ARBA" id="ARBA00023242"/>
    </source>
</evidence>
<dbReference type="Pfam" id="PF03178">
    <property type="entry name" value="CPSF_A"/>
    <property type="match status" value="2"/>
</dbReference>